<evidence type="ECO:0000259" key="6">
    <source>
        <dbReference type="Pfam" id="PF00361"/>
    </source>
</evidence>
<keyword evidence="4 5" id="KW-0472">Membrane</keyword>
<evidence type="ECO:0000256" key="3">
    <source>
        <dbReference type="ARBA" id="ARBA00022989"/>
    </source>
</evidence>
<dbReference type="GO" id="GO:0008137">
    <property type="term" value="F:NADH dehydrogenase (ubiquinone) activity"/>
    <property type="evidence" value="ECO:0007669"/>
    <property type="project" value="InterPro"/>
</dbReference>
<dbReference type="RefSeq" id="YP_009092499.1">
    <property type="nucleotide sequence ID" value="NC_025294.1"/>
</dbReference>
<feature type="transmembrane region" description="Helical" evidence="5">
    <location>
        <begin position="164"/>
        <end position="188"/>
    </location>
</feature>
<feature type="transmembrane region" description="Helical" evidence="5">
    <location>
        <begin position="428"/>
        <end position="448"/>
    </location>
</feature>
<feature type="transmembrane region" description="Helical" evidence="5">
    <location>
        <begin position="350"/>
        <end position="372"/>
    </location>
</feature>
<feature type="transmembrane region" description="Helical" evidence="5">
    <location>
        <begin position="6"/>
        <end position="28"/>
    </location>
</feature>
<dbReference type="InterPro" id="IPR010096">
    <property type="entry name" value="NADH-Q_OxRdtase_suN/2"/>
</dbReference>
<sequence>MSIQNFIILLPEIFFITMTVFAMILGLFFNKIPKNNDTQYNTNIVSWSIIYSLFICLIINYVNITSLMCYNSQIISANFNATIKIVISLSVIGTLILSLKYNKDDNILAYEYSLVIALASIGMFLLVSSFDFLTLYLSLEMQTLCLYILIAINKNSDNSLEASLKYLLLSAFSSGLLLFGVTIIYGFVGSLSFDVINQIIIANLSAIQEDNIILNLMQQYINFIYIGIVFISIGLFFKINAVPFHMWVPDVYEGASLTVTNFFATAPKVAYFSILLTLIYGPFVGFFFNYNIINGSTLIIVAVLCSLSVGIYSAIYQKKIKRLIAYSAIANIAFVLLGILSGVLSGIDNILTFLIIYNITQILLFQILAAIGNKNIKVKYINDFAGVIKINPILCSTILLVLLSIAGVPPFAGFYAKINIILSIIEKNYFFLSMYALVASIISTFYYIRIAKISLFDKLGTLSFHKSMYKESSINLALGSIFLSLLISKPQYLYYFLNYATQTFI</sequence>
<keyword evidence="3 5" id="KW-1133">Transmembrane helix</keyword>
<dbReference type="GO" id="GO:0042773">
    <property type="term" value="P:ATP synthesis coupled electron transport"/>
    <property type="evidence" value="ECO:0007669"/>
    <property type="project" value="InterPro"/>
</dbReference>
<keyword evidence="7" id="KW-0496">Mitochondrion</keyword>
<gene>
    <name evidence="7" type="primary">nad2</name>
</gene>
<proteinExistence type="inferred from homology"/>
<feature type="transmembrane region" description="Helical" evidence="5">
    <location>
        <begin position="109"/>
        <end position="127"/>
    </location>
</feature>
<dbReference type="GeneID" id="20832995"/>
<dbReference type="HAMAP" id="MF_00445">
    <property type="entry name" value="NDH1_NuoN_1"/>
    <property type="match status" value="1"/>
</dbReference>
<dbReference type="Pfam" id="PF00361">
    <property type="entry name" value="Proton_antipo_M"/>
    <property type="match status" value="1"/>
</dbReference>
<reference evidence="7" key="2">
    <citation type="submission" date="2014-05" db="EMBL/GenBank/DDBJ databases">
        <authorList>
            <person name="Jackson C.J."/>
            <person name="Reyes-Prieto A."/>
        </authorList>
    </citation>
    <scope>NUCLEOTIDE SEQUENCE</scope>
    <source>
        <strain evidence="7">SAG 4.97</strain>
    </source>
</reference>
<evidence type="ECO:0000256" key="5">
    <source>
        <dbReference type="SAM" id="Phobius"/>
    </source>
</evidence>
<evidence type="ECO:0000256" key="1">
    <source>
        <dbReference type="ARBA" id="ARBA00004141"/>
    </source>
</evidence>
<protein>
    <submittedName>
        <fullName evidence="7">NADH dehydrogenase subunit 2</fullName>
    </submittedName>
</protein>
<evidence type="ECO:0000256" key="2">
    <source>
        <dbReference type="ARBA" id="ARBA00022692"/>
    </source>
</evidence>
<reference evidence="7" key="1">
    <citation type="journal article" date="2014" name="Genome Biol. Evol.">
        <title>The mitochondrial genomes of the glaucophytes Gloeochaete wittrockiana and Cyanoptyche gloeocystis: multilocus phylogenetics suggests a monophyletic archaeplastida.</title>
        <authorList>
            <person name="Jackson C."/>
            <person name="Reyes-Prieto A."/>
        </authorList>
    </citation>
    <scope>NUCLEOTIDE SEQUENCE</scope>
    <source>
        <strain evidence="7">SAG 4.97</strain>
    </source>
</reference>
<feature type="transmembrane region" description="Helical" evidence="5">
    <location>
        <begin position="220"/>
        <end position="237"/>
    </location>
</feature>
<feature type="domain" description="NADH:quinone oxidoreductase/Mrp antiporter transmembrane" evidence="6">
    <location>
        <begin position="131"/>
        <end position="443"/>
    </location>
</feature>
<feature type="transmembrane region" description="Helical" evidence="5">
    <location>
        <begin position="323"/>
        <end position="344"/>
    </location>
</feature>
<evidence type="ECO:0000256" key="4">
    <source>
        <dbReference type="ARBA" id="ARBA00023136"/>
    </source>
</evidence>
<keyword evidence="2 5" id="KW-0812">Transmembrane</keyword>
<organism evidence="7">
    <name type="scientific">Cyanoptyche gloeocystis</name>
    <dbReference type="NCBI Taxonomy" id="77922"/>
    <lineage>
        <taxon>Eukaryota</taxon>
        <taxon>Glaucocystophyceae</taxon>
        <taxon>Glaucocystophyceae incertae sedis</taxon>
        <taxon>Cyanoptyche</taxon>
    </lineage>
</organism>
<comment type="subcellular location">
    <subcellularLocation>
        <location evidence="1">Membrane</location>
        <topology evidence="1">Multi-pass membrane protein</topology>
    </subcellularLocation>
</comment>
<geneLocation type="mitochondrion" evidence="7"/>
<dbReference type="NCBIfam" id="TIGR01770">
    <property type="entry name" value="NDH_I_N"/>
    <property type="match status" value="1"/>
</dbReference>
<dbReference type="InterPro" id="IPR001750">
    <property type="entry name" value="ND/Mrp_TM"/>
</dbReference>
<feature type="transmembrane region" description="Helical" evidence="5">
    <location>
        <begin position="40"/>
        <end position="62"/>
    </location>
</feature>
<evidence type="ECO:0000313" key="7">
    <source>
        <dbReference type="EMBL" id="AIM52085.1"/>
    </source>
</evidence>
<feature type="transmembrane region" description="Helical" evidence="5">
    <location>
        <begin position="74"/>
        <end position="97"/>
    </location>
</feature>
<dbReference type="GO" id="GO:0016020">
    <property type="term" value="C:membrane"/>
    <property type="evidence" value="ECO:0007669"/>
    <property type="project" value="UniProtKB-SubCell"/>
</dbReference>
<dbReference type="AlphaFoldDB" id="A0A096Y6X1"/>
<dbReference type="EMBL" id="KJ867411">
    <property type="protein sequence ID" value="AIM52085.1"/>
    <property type="molecule type" value="Genomic_DNA"/>
</dbReference>
<accession>A0A096Y6X1</accession>
<feature type="transmembrane region" description="Helical" evidence="5">
    <location>
        <begin position="393"/>
        <end position="416"/>
    </location>
</feature>
<feature type="transmembrane region" description="Helical" evidence="5">
    <location>
        <begin position="269"/>
        <end position="290"/>
    </location>
</feature>
<dbReference type="PANTHER" id="PTHR22773">
    <property type="entry name" value="NADH DEHYDROGENASE"/>
    <property type="match status" value="1"/>
</dbReference>
<feature type="transmembrane region" description="Helical" evidence="5">
    <location>
        <begin position="296"/>
        <end position="316"/>
    </location>
</feature>
<name>A0A096Y6X1_9EUKA</name>
<feature type="transmembrane region" description="Helical" evidence="5">
    <location>
        <begin position="469"/>
        <end position="487"/>
    </location>
</feature>